<proteinExistence type="predicted"/>
<sequence length="123" mass="14250">MAILHYLVLKYCQGKVNHKLYESVSMKEIVLVMVLSYSEKPFCVWKVCIVRDEKKVKTILFFGSNNIFCFISLRDQRQSLMSLERAGFQCSGVIMLVSTVDPGLQELQRFWEVVAGLSHLKQR</sequence>
<dbReference type="EMBL" id="ODYU01009148">
    <property type="protein sequence ID" value="SOQ53371.1"/>
    <property type="molecule type" value="Genomic_DNA"/>
</dbReference>
<reference evidence="1" key="1">
    <citation type="submission" date="2016-07" db="EMBL/GenBank/DDBJ databases">
        <authorList>
            <person name="Bretaudeau A."/>
        </authorList>
    </citation>
    <scope>NUCLEOTIDE SEQUENCE</scope>
    <source>
        <strain evidence="1">Rice</strain>
        <tissue evidence="1">Whole body</tissue>
    </source>
</reference>
<gene>
    <name evidence="1" type="ORF">SFRICE_011134</name>
</gene>
<accession>A0A2H1WJW7</accession>
<organism evidence="1">
    <name type="scientific">Spodoptera frugiperda</name>
    <name type="common">Fall armyworm</name>
    <dbReference type="NCBI Taxonomy" id="7108"/>
    <lineage>
        <taxon>Eukaryota</taxon>
        <taxon>Metazoa</taxon>
        <taxon>Ecdysozoa</taxon>
        <taxon>Arthropoda</taxon>
        <taxon>Hexapoda</taxon>
        <taxon>Insecta</taxon>
        <taxon>Pterygota</taxon>
        <taxon>Neoptera</taxon>
        <taxon>Endopterygota</taxon>
        <taxon>Lepidoptera</taxon>
        <taxon>Glossata</taxon>
        <taxon>Ditrysia</taxon>
        <taxon>Noctuoidea</taxon>
        <taxon>Noctuidae</taxon>
        <taxon>Amphipyrinae</taxon>
        <taxon>Spodoptera</taxon>
    </lineage>
</organism>
<dbReference type="AlphaFoldDB" id="A0A2H1WJW7"/>
<evidence type="ECO:0000313" key="1">
    <source>
        <dbReference type="EMBL" id="SOQ53371.1"/>
    </source>
</evidence>
<protein>
    <submittedName>
        <fullName evidence="1">SFRICE_011134</fullName>
    </submittedName>
</protein>
<name>A0A2H1WJW7_SPOFR</name>